<dbReference type="InterPro" id="IPR003594">
    <property type="entry name" value="HATPase_dom"/>
</dbReference>
<reference evidence="13 14" key="1">
    <citation type="submission" date="2020-07" db="EMBL/GenBank/DDBJ databases">
        <title>Thermogemmata thermophila gen. nov., sp. nov., a novel moderate thermophilic planctomycete from a Kamchatka hot spring.</title>
        <authorList>
            <person name="Elcheninov A.G."/>
            <person name="Podosokorskaya O.A."/>
            <person name="Kovaleva O.L."/>
            <person name="Novikov A."/>
            <person name="Bonch-Osmolovskaya E.A."/>
            <person name="Toshchakov S.V."/>
            <person name="Kublanov I.V."/>
        </authorList>
    </citation>
    <scope>NUCLEOTIDE SEQUENCE [LARGE SCALE GENOMIC DNA]</scope>
    <source>
        <strain evidence="13 14">2918</strain>
    </source>
</reference>
<evidence type="ECO:0000256" key="1">
    <source>
        <dbReference type="ARBA" id="ARBA00000085"/>
    </source>
</evidence>
<dbReference type="Proteomes" id="UP000542342">
    <property type="component" value="Unassembled WGS sequence"/>
</dbReference>
<evidence type="ECO:0000256" key="8">
    <source>
        <dbReference type="ARBA" id="ARBA00023012"/>
    </source>
</evidence>
<dbReference type="GO" id="GO:0005524">
    <property type="term" value="F:ATP binding"/>
    <property type="evidence" value="ECO:0007669"/>
    <property type="project" value="UniProtKB-KW"/>
</dbReference>
<feature type="coiled-coil region" evidence="9">
    <location>
        <begin position="245"/>
        <end position="272"/>
    </location>
</feature>
<dbReference type="PANTHER" id="PTHR43065">
    <property type="entry name" value="SENSOR HISTIDINE KINASE"/>
    <property type="match status" value="1"/>
</dbReference>
<proteinExistence type="predicted"/>
<keyword evidence="7" id="KW-0067">ATP-binding</keyword>
<gene>
    <name evidence="13" type="ORF">H0921_11085</name>
</gene>
<feature type="region of interest" description="Disordered" evidence="10">
    <location>
        <begin position="489"/>
        <end position="543"/>
    </location>
</feature>
<keyword evidence="9" id="KW-0175">Coiled coil</keyword>
<feature type="transmembrane region" description="Helical" evidence="11">
    <location>
        <begin position="182"/>
        <end position="206"/>
    </location>
</feature>
<organism evidence="13 14">
    <name type="scientific">Thermogemmata fonticola</name>
    <dbReference type="NCBI Taxonomy" id="2755323"/>
    <lineage>
        <taxon>Bacteria</taxon>
        <taxon>Pseudomonadati</taxon>
        <taxon>Planctomycetota</taxon>
        <taxon>Planctomycetia</taxon>
        <taxon>Gemmatales</taxon>
        <taxon>Gemmataceae</taxon>
        <taxon>Thermogemmata</taxon>
    </lineage>
</organism>
<accession>A0A7V9AC72</accession>
<dbReference type="PANTHER" id="PTHR43065:SF10">
    <property type="entry name" value="PEROXIDE STRESS-ACTIVATED HISTIDINE KINASE MAK3"/>
    <property type="match status" value="1"/>
</dbReference>
<dbReference type="GO" id="GO:0000155">
    <property type="term" value="F:phosphorelay sensor kinase activity"/>
    <property type="evidence" value="ECO:0007669"/>
    <property type="project" value="InterPro"/>
</dbReference>
<dbReference type="Pfam" id="PF02518">
    <property type="entry name" value="HATPase_c"/>
    <property type="match status" value="1"/>
</dbReference>
<keyword evidence="11" id="KW-0472">Membrane</keyword>
<sequence>MRTYMMAQLTAPVAGLSVLLLGLAVVAAWYVQDMQARASGPIASSVASVTAAQEFEIVIREVTDILYRAIIHLQDRELEERLPWLRRRADEALAHAEEAARTDTEQQLIVRVREGYQHFFAEYDRIRAHPPPQGRYPEISRLLDTVLSEEILKPIHEYLRHNEAMLKQASATNEHLAQRLSIGLLVVGLFGSIGGLLGGWVIAGGVRRALLENEMQWLLTVERLDEVLQQSGQAVEGPVEGGDPLARFQASLAAVLQRLQQTQRDALRAEQLAWMGRMAASIAHEIRNPLMAIKLLIQTAGERPGGPHLRPRDFQVLEEEIARLEQIVAGFLDFARPPRPHPQAVDVVAATAAALENIRPKAESQNVALRLDGGELPLVVQVDPNQLRQVLLNLLFNALEAQPDGGEIEVSVRLDRLTPAQPHWLLSVADRGPGLPEVGERIFEPFVSTKESGLGLGLSICRRIAEMHGGTLTAENRPGGGAVFTLRLPCQPPLAPPNGTREGTGEADRLEAAPTPRAPVPAPALPRPRPDRQPPTRPIAEQT</sequence>
<dbReference type="Gene3D" id="3.30.565.10">
    <property type="entry name" value="Histidine kinase-like ATPase, C-terminal domain"/>
    <property type="match status" value="1"/>
</dbReference>
<protein>
    <recommendedName>
        <fullName evidence="2">histidine kinase</fullName>
        <ecNumber evidence="2">2.7.13.3</ecNumber>
    </recommendedName>
</protein>
<keyword evidence="6 13" id="KW-0418">Kinase</keyword>
<name>A0A7V9AC72_9BACT</name>
<dbReference type="PRINTS" id="PR00344">
    <property type="entry name" value="BCTRLSENSOR"/>
</dbReference>
<evidence type="ECO:0000256" key="5">
    <source>
        <dbReference type="ARBA" id="ARBA00022741"/>
    </source>
</evidence>
<dbReference type="Pfam" id="PF00512">
    <property type="entry name" value="HisKA"/>
    <property type="match status" value="1"/>
</dbReference>
<evidence type="ECO:0000259" key="12">
    <source>
        <dbReference type="PROSITE" id="PS50109"/>
    </source>
</evidence>
<dbReference type="CDD" id="cd00075">
    <property type="entry name" value="HATPase"/>
    <property type="match status" value="1"/>
</dbReference>
<dbReference type="AlphaFoldDB" id="A0A7V9AC72"/>
<comment type="caution">
    <text evidence="13">The sequence shown here is derived from an EMBL/GenBank/DDBJ whole genome shotgun (WGS) entry which is preliminary data.</text>
</comment>
<keyword evidence="4" id="KW-0808">Transferase</keyword>
<evidence type="ECO:0000256" key="9">
    <source>
        <dbReference type="SAM" id="Coils"/>
    </source>
</evidence>
<evidence type="ECO:0000256" key="11">
    <source>
        <dbReference type="SAM" id="Phobius"/>
    </source>
</evidence>
<dbReference type="EMBL" id="JACEFB010000007">
    <property type="protein sequence ID" value="MBA2226704.1"/>
    <property type="molecule type" value="Genomic_DNA"/>
</dbReference>
<keyword evidence="11" id="KW-0812">Transmembrane</keyword>
<dbReference type="Gene3D" id="1.10.287.130">
    <property type="match status" value="1"/>
</dbReference>
<dbReference type="InterPro" id="IPR036097">
    <property type="entry name" value="HisK_dim/P_sf"/>
</dbReference>
<evidence type="ECO:0000256" key="7">
    <source>
        <dbReference type="ARBA" id="ARBA00022840"/>
    </source>
</evidence>
<dbReference type="SUPFAM" id="SSF47384">
    <property type="entry name" value="Homodimeric domain of signal transducing histidine kinase"/>
    <property type="match status" value="1"/>
</dbReference>
<dbReference type="EC" id="2.7.13.3" evidence="2"/>
<dbReference type="PROSITE" id="PS50109">
    <property type="entry name" value="HIS_KIN"/>
    <property type="match status" value="1"/>
</dbReference>
<feature type="domain" description="Histidine kinase" evidence="12">
    <location>
        <begin position="281"/>
        <end position="492"/>
    </location>
</feature>
<comment type="catalytic activity">
    <reaction evidence="1">
        <text>ATP + protein L-histidine = ADP + protein N-phospho-L-histidine.</text>
        <dbReference type="EC" id="2.7.13.3"/>
    </reaction>
</comment>
<keyword evidence="3" id="KW-0597">Phosphoprotein</keyword>
<feature type="compositionally biased region" description="Pro residues" evidence="10">
    <location>
        <begin position="516"/>
        <end position="527"/>
    </location>
</feature>
<dbReference type="InterPro" id="IPR005467">
    <property type="entry name" value="His_kinase_dom"/>
</dbReference>
<keyword evidence="11" id="KW-1133">Transmembrane helix</keyword>
<evidence type="ECO:0000256" key="4">
    <source>
        <dbReference type="ARBA" id="ARBA00022679"/>
    </source>
</evidence>
<evidence type="ECO:0000256" key="3">
    <source>
        <dbReference type="ARBA" id="ARBA00022553"/>
    </source>
</evidence>
<evidence type="ECO:0000313" key="13">
    <source>
        <dbReference type="EMBL" id="MBA2226704.1"/>
    </source>
</evidence>
<evidence type="ECO:0000256" key="2">
    <source>
        <dbReference type="ARBA" id="ARBA00012438"/>
    </source>
</evidence>
<dbReference type="InterPro" id="IPR004358">
    <property type="entry name" value="Sig_transdc_His_kin-like_C"/>
</dbReference>
<evidence type="ECO:0000256" key="6">
    <source>
        <dbReference type="ARBA" id="ARBA00022777"/>
    </source>
</evidence>
<dbReference type="InterPro" id="IPR003661">
    <property type="entry name" value="HisK_dim/P_dom"/>
</dbReference>
<dbReference type="CDD" id="cd00082">
    <property type="entry name" value="HisKA"/>
    <property type="match status" value="1"/>
</dbReference>
<evidence type="ECO:0000313" key="14">
    <source>
        <dbReference type="Proteomes" id="UP000542342"/>
    </source>
</evidence>
<keyword evidence="14" id="KW-1185">Reference proteome</keyword>
<dbReference type="SMART" id="SM00387">
    <property type="entry name" value="HATPase_c"/>
    <property type="match status" value="1"/>
</dbReference>
<dbReference type="SMART" id="SM00388">
    <property type="entry name" value="HisKA"/>
    <property type="match status" value="1"/>
</dbReference>
<keyword evidence="5" id="KW-0547">Nucleotide-binding</keyword>
<keyword evidence="8" id="KW-0902">Two-component regulatory system</keyword>
<dbReference type="InterPro" id="IPR036890">
    <property type="entry name" value="HATPase_C_sf"/>
</dbReference>
<evidence type="ECO:0000256" key="10">
    <source>
        <dbReference type="SAM" id="MobiDB-lite"/>
    </source>
</evidence>
<dbReference type="SUPFAM" id="SSF55874">
    <property type="entry name" value="ATPase domain of HSP90 chaperone/DNA topoisomerase II/histidine kinase"/>
    <property type="match status" value="1"/>
</dbReference>
<dbReference type="RefSeq" id="WP_194538148.1">
    <property type="nucleotide sequence ID" value="NZ_JACEFB010000007.1"/>
</dbReference>